<proteinExistence type="inferred from homology"/>
<evidence type="ECO:0000256" key="1">
    <source>
        <dbReference type="ARBA" id="ARBA00004442"/>
    </source>
</evidence>
<keyword evidence="4" id="KW-0472">Membrane</keyword>
<dbReference type="InterPro" id="IPR012944">
    <property type="entry name" value="SusD_RagB_dom"/>
</dbReference>
<comment type="caution">
    <text evidence="9">The sequence shown here is derived from an EMBL/GenBank/DDBJ whole genome shotgun (WGS) entry which is preliminary data.</text>
</comment>
<evidence type="ECO:0000313" key="9">
    <source>
        <dbReference type="EMBL" id="KAA5535601.1"/>
    </source>
</evidence>
<keyword evidence="10" id="KW-1185">Reference proteome</keyword>
<evidence type="ECO:0000256" key="2">
    <source>
        <dbReference type="ARBA" id="ARBA00006275"/>
    </source>
</evidence>
<organism evidence="9 10">
    <name type="scientific">Paenimyroides baculatum</name>
    <dbReference type="NCBI Taxonomy" id="2608000"/>
    <lineage>
        <taxon>Bacteria</taxon>
        <taxon>Pseudomonadati</taxon>
        <taxon>Bacteroidota</taxon>
        <taxon>Flavobacteriia</taxon>
        <taxon>Flavobacteriales</taxon>
        <taxon>Flavobacteriaceae</taxon>
        <taxon>Paenimyroides</taxon>
    </lineage>
</organism>
<evidence type="ECO:0000256" key="5">
    <source>
        <dbReference type="ARBA" id="ARBA00023237"/>
    </source>
</evidence>
<comment type="subcellular location">
    <subcellularLocation>
        <location evidence="1">Cell outer membrane</location>
    </subcellularLocation>
</comment>
<gene>
    <name evidence="9" type="ORF">F0460_07415</name>
</gene>
<dbReference type="Pfam" id="PF07980">
    <property type="entry name" value="SusD_RagB"/>
    <property type="match status" value="1"/>
</dbReference>
<dbReference type="AlphaFoldDB" id="A0A5M6CK48"/>
<dbReference type="GO" id="GO:0009279">
    <property type="term" value="C:cell outer membrane"/>
    <property type="evidence" value="ECO:0007669"/>
    <property type="project" value="UniProtKB-SubCell"/>
</dbReference>
<evidence type="ECO:0000256" key="4">
    <source>
        <dbReference type="ARBA" id="ARBA00023136"/>
    </source>
</evidence>
<evidence type="ECO:0000256" key="3">
    <source>
        <dbReference type="ARBA" id="ARBA00022729"/>
    </source>
</evidence>
<evidence type="ECO:0000259" key="8">
    <source>
        <dbReference type="Pfam" id="PF14322"/>
    </source>
</evidence>
<sequence>MKNIYRNRIPNLMAVLLCSVVFTACEEFVETDLPVTETTADAVFNDKLTAEAALLENYVSLRDRALTTGTIPGIGNLMGMYADESLNWQVGSMAEQAFFTNAITPSDAAVQNLWNDSYKIIYQCNRIIDGVAQSPAVTAASKDQLTGEALFTRSFVHFYLVQLFGEVPYVTSTDYRVNKTVAKMPVGAMYTQLAKDLVQAGTLLENTAAPVNTRPSKYAAEALLARLYLYAEQYDKALEYSSGVIAAGFSVDQPVENTFLKGGKSIIWSFKPGVEGANTNEALIYIVTGTTPASRSLSDNLVASFEQGDLRKELWIKKMGTENAPYYHAFKYREKGPTAATKEHSVLLRLEEMLLIRLEADLYLGNNATALQNWNSIRERYGLDPFTELPANWKQLLLDERRHEFFCELGHRFFDMKRTGTLEQEMLKTKPSWQKSFAKLPLPQAELMLNPNLLPQNEGY</sequence>
<name>A0A5M6CK48_9FLAO</name>
<dbReference type="Pfam" id="PF14322">
    <property type="entry name" value="SusD-like_3"/>
    <property type="match status" value="1"/>
</dbReference>
<evidence type="ECO:0000259" key="7">
    <source>
        <dbReference type="Pfam" id="PF07980"/>
    </source>
</evidence>
<keyword evidence="3 6" id="KW-0732">Signal</keyword>
<dbReference type="InterPro" id="IPR011990">
    <property type="entry name" value="TPR-like_helical_dom_sf"/>
</dbReference>
<comment type="similarity">
    <text evidence="2">Belongs to the SusD family.</text>
</comment>
<dbReference type="Proteomes" id="UP000325141">
    <property type="component" value="Unassembled WGS sequence"/>
</dbReference>
<feature type="chain" id="PRO_5024445616" evidence="6">
    <location>
        <begin position="25"/>
        <end position="460"/>
    </location>
</feature>
<feature type="domain" description="SusD-like N-terminal" evidence="8">
    <location>
        <begin position="89"/>
        <end position="229"/>
    </location>
</feature>
<feature type="domain" description="RagB/SusD" evidence="7">
    <location>
        <begin position="319"/>
        <end position="460"/>
    </location>
</feature>
<dbReference type="PROSITE" id="PS51257">
    <property type="entry name" value="PROKAR_LIPOPROTEIN"/>
    <property type="match status" value="1"/>
</dbReference>
<accession>A0A5M6CK48</accession>
<dbReference type="CDD" id="cd08977">
    <property type="entry name" value="SusD"/>
    <property type="match status" value="1"/>
</dbReference>
<keyword evidence="5" id="KW-0998">Cell outer membrane</keyword>
<dbReference type="InterPro" id="IPR033985">
    <property type="entry name" value="SusD-like_N"/>
</dbReference>
<reference evidence="9 10" key="1">
    <citation type="submission" date="2019-09" db="EMBL/GenBank/DDBJ databases">
        <title>Genome sequence and assembly of Flavobacterium sp.</title>
        <authorList>
            <person name="Chhetri G."/>
        </authorList>
    </citation>
    <scope>NUCLEOTIDE SEQUENCE [LARGE SCALE GENOMIC DNA]</scope>
    <source>
        <strain evidence="9 10">SNL9</strain>
    </source>
</reference>
<protein>
    <submittedName>
        <fullName evidence="9">RagB/SusD family nutrient uptake outer membrane protein</fullName>
    </submittedName>
</protein>
<dbReference type="EMBL" id="VWSG01000004">
    <property type="protein sequence ID" value="KAA5535601.1"/>
    <property type="molecule type" value="Genomic_DNA"/>
</dbReference>
<feature type="signal peptide" evidence="6">
    <location>
        <begin position="1"/>
        <end position="24"/>
    </location>
</feature>
<dbReference type="Gene3D" id="1.25.40.390">
    <property type="match status" value="1"/>
</dbReference>
<evidence type="ECO:0000313" key="10">
    <source>
        <dbReference type="Proteomes" id="UP000325141"/>
    </source>
</evidence>
<dbReference type="SUPFAM" id="SSF48452">
    <property type="entry name" value="TPR-like"/>
    <property type="match status" value="1"/>
</dbReference>
<evidence type="ECO:0000256" key="6">
    <source>
        <dbReference type="SAM" id="SignalP"/>
    </source>
</evidence>